<feature type="region of interest" description="Disordered" evidence="1">
    <location>
        <begin position="1"/>
        <end position="79"/>
    </location>
</feature>
<gene>
    <name evidence="2" type="ORF">C5167_041272</name>
</gene>
<feature type="compositionally biased region" description="Basic and acidic residues" evidence="1">
    <location>
        <begin position="1"/>
        <end position="12"/>
    </location>
</feature>
<protein>
    <submittedName>
        <fullName evidence="2">Uncharacterized protein</fullName>
    </submittedName>
</protein>
<dbReference type="AlphaFoldDB" id="A0A4Y7ILH9"/>
<keyword evidence="3" id="KW-1185">Reference proteome</keyword>
<evidence type="ECO:0000313" key="3">
    <source>
        <dbReference type="Proteomes" id="UP000316621"/>
    </source>
</evidence>
<feature type="compositionally biased region" description="Acidic residues" evidence="1">
    <location>
        <begin position="59"/>
        <end position="69"/>
    </location>
</feature>
<proteinExistence type="predicted"/>
<dbReference type="Proteomes" id="UP000316621">
    <property type="component" value="Chromosome 1"/>
</dbReference>
<evidence type="ECO:0000256" key="1">
    <source>
        <dbReference type="SAM" id="MobiDB-lite"/>
    </source>
</evidence>
<sequence>MDVRTWKWDKVSPKKVASKPPQVRRRLGLEDSSQSTQASVVGDNLRGRSSSTPVPFYADNDDSDNDGVEVNDQGKEGEEDLEYYNNFRADNSEFDDEPGDLYCSHYYTVVVYGATYSPVVLPIPSQEDYPDLEEHEDIDLEPPIKIRKSGRPRVKRRRAWMSLKHLYRHIHVQDVVPLVTTKVHVKVVMLARILKLRGKEFK</sequence>
<name>A0A4Y7ILH9_PAPSO</name>
<dbReference type="Gramene" id="RZC48315">
    <property type="protein sequence ID" value="RZC48315"/>
    <property type="gene ID" value="C5167_041272"/>
</dbReference>
<dbReference type="EMBL" id="CM010715">
    <property type="protein sequence ID" value="RZC48315.1"/>
    <property type="molecule type" value="Genomic_DNA"/>
</dbReference>
<reference evidence="2 3" key="1">
    <citation type="journal article" date="2018" name="Science">
        <title>The opium poppy genome and morphinan production.</title>
        <authorList>
            <person name="Guo L."/>
            <person name="Winzer T."/>
            <person name="Yang X."/>
            <person name="Li Y."/>
            <person name="Ning Z."/>
            <person name="He Z."/>
            <person name="Teodor R."/>
            <person name="Lu Y."/>
            <person name="Bowser T.A."/>
            <person name="Graham I.A."/>
            <person name="Ye K."/>
        </authorList>
    </citation>
    <scope>NUCLEOTIDE SEQUENCE [LARGE SCALE GENOMIC DNA]</scope>
    <source>
        <strain evidence="3">cv. HN1</strain>
        <tissue evidence="2">Leaves</tissue>
    </source>
</reference>
<organism evidence="2 3">
    <name type="scientific">Papaver somniferum</name>
    <name type="common">Opium poppy</name>
    <dbReference type="NCBI Taxonomy" id="3469"/>
    <lineage>
        <taxon>Eukaryota</taxon>
        <taxon>Viridiplantae</taxon>
        <taxon>Streptophyta</taxon>
        <taxon>Embryophyta</taxon>
        <taxon>Tracheophyta</taxon>
        <taxon>Spermatophyta</taxon>
        <taxon>Magnoliopsida</taxon>
        <taxon>Ranunculales</taxon>
        <taxon>Papaveraceae</taxon>
        <taxon>Papaveroideae</taxon>
        <taxon>Papaver</taxon>
    </lineage>
</organism>
<evidence type="ECO:0000313" key="2">
    <source>
        <dbReference type="EMBL" id="RZC48315.1"/>
    </source>
</evidence>
<accession>A0A4Y7ILH9</accession>